<proteinExistence type="predicted"/>
<organism evidence="1">
    <name type="scientific">marine sediment metagenome</name>
    <dbReference type="NCBI Taxonomy" id="412755"/>
    <lineage>
        <taxon>unclassified sequences</taxon>
        <taxon>metagenomes</taxon>
        <taxon>ecological metagenomes</taxon>
    </lineage>
</organism>
<comment type="caution">
    <text evidence="1">The sequence shown here is derived from an EMBL/GenBank/DDBJ whole genome shotgun (WGS) entry which is preliminary data.</text>
</comment>
<dbReference type="EMBL" id="BART01013885">
    <property type="protein sequence ID" value="GAG82311.1"/>
    <property type="molecule type" value="Genomic_DNA"/>
</dbReference>
<accession>X1CDI8</accession>
<name>X1CDI8_9ZZZZ</name>
<gene>
    <name evidence="1" type="ORF">S01H4_28105</name>
</gene>
<evidence type="ECO:0000313" key="1">
    <source>
        <dbReference type="EMBL" id="GAG82311.1"/>
    </source>
</evidence>
<dbReference type="AlphaFoldDB" id="X1CDI8"/>
<reference evidence="1" key="1">
    <citation type="journal article" date="2014" name="Front. Microbiol.">
        <title>High frequency of phylogenetically diverse reductive dehalogenase-homologous genes in deep subseafloor sedimentary metagenomes.</title>
        <authorList>
            <person name="Kawai M."/>
            <person name="Futagami T."/>
            <person name="Toyoda A."/>
            <person name="Takaki Y."/>
            <person name="Nishi S."/>
            <person name="Hori S."/>
            <person name="Arai W."/>
            <person name="Tsubouchi T."/>
            <person name="Morono Y."/>
            <person name="Uchiyama I."/>
            <person name="Ito T."/>
            <person name="Fujiyama A."/>
            <person name="Inagaki F."/>
            <person name="Takami H."/>
        </authorList>
    </citation>
    <scope>NUCLEOTIDE SEQUENCE</scope>
    <source>
        <strain evidence="1">Expedition CK06-06</strain>
    </source>
</reference>
<protein>
    <submittedName>
        <fullName evidence="1">Uncharacterized protein</fullName>
    </submittedName>
</protein>
<sequence>MIEHYGYADEFPEDQVKWLKMQGLSKEWALKFWYAHWDTPSIQHGFEMFHRQHPDDPTKKIIDRKELDDLFRTIEIPPFWREKLTQVCFGWDFHILEAIDFPLVN</sequence>